<accession>A0ABT2Y563</accession>
<dbReference type="InterPro" id="IPR029760">
    <property type="entry name" value="GPX_CS"/>
</dbReference>
<sequence length="170" mass="19801">MSIYEFEVKRLNQQKTSLSKYEGKVLLIFNSATKCGYTKQYDAIEALYEKYNKQGLEVLDFPCNQFMNQAPESSQEIDAFCKLKFGTKFETFDKIDVNGKNADPLFKYLRAKKAVDYPKTKSSLLDRIRGVNTIKWNFTKFLVDKQGNVVYRFGPSFTPEEMESFIKELL</sequence>
<dbReference type="InterPro" id="IPR036249">
    <property type="entry name" value="Thioredoxin-like_sf"/>
</dbReference>
<proteinExistence type="inferred from homology"/>
<keyword evidence="3 4" id="KW-0560">Oxidoreductase</keyword>
<keyword evidence="2 4" id="KW-0575">Peroxidase</keyword>
<gene>
    <name evidence="6" type="ORF">N7548_03435</name>
</gene>
<dbReference type="CDD" id="cd00340">
    <property type="entry name" value="GSH_Peroxidase"/>
    <property type="match status" value="1"/>
</dbReference>
<evidence type="ECO:0000256" key="4">
    <source>
        <dbReference type="RuleBase" id="RU000499"/>
    </source>
</evidence>
<dbReference type="Proteomes" id="UP001177160">
    <property type="component" value="Unassembled WGS sequence"/>
</dbReference>
<dbReference type="PROSITE" id="PS51352">
    <property type="entry name" value="THIOREDOXIN_2"/>
    <property type="match status" value="1"/>
</dbReference>
<reference evidence="6" key="1">
    <citation type="submission" date="2022-09" db="EMBL/GenBank/DDBJ databases">
        <title>Novel Mycoplasma species identified in domestic and wild animals.</title>
        <authorList>
            <person name="Volokhov D.V."/>
            <person name="Furtak V.A."/>
            <person name="Zagorodnyaya T.A."/>
        </authorList>
    </citation>
    <scope>NUCLEOTIDE SEQUENCE</scope>
    <source>
        <strain evidence="6">Oakley</strain>
    </source>
</reference>
<comment type="caution">
    <text evidence="6">The sequence shown here is derived from an EMBL/GenBank/DDBJ whole genome shotgun (WGS) entry which is preliminary data.</text>
</comment>
<dbReference type="PIRSF" id="PIRSF000303">
    <property type="entry name" value="Glutathion_perox"/>
    <property type="match status" value="1"/>
</dbReference>
<dbReference type="Gene3D" id="3.40.30.10">
    <property type="entry name" value="Glutaredoxin"/>
    <property type="match status" value="1"/>
</dbReference>
<dbReference type="SUPFAM" id="SSF52833">
    <property type="entry name" value="Thioredoxin-like"/>
    <property type="match status" value="1"/>
</dbReference>
<comment type="similarity">
    <text evidence="1 4">Belongs to the glutathione peroxidase family.</text>
</comment>
<dbReference type="PANTHER" id="PTHR11592:SF78">
    <property type="entry name" value="GLUTATHIONE PEROXIDASE"/>
    <property type="match status" value="1"/>
</dbReference>
<evidence type="ECO:0000313" key="6">
    <source>
        <dbReference type="EMBL" id="MCV2231875.1"/>
    </source>
</evidence>
<evidence type="ECO:0000256" key="3">
    <source>
        <dbReference type="ARBA" id="ARBA00023002"/>
    </source>
</evidence>
<dbReference type="EMBL" id="JAOVQM010000002">
    <property type="protein sequence ID" value="MCV2231875.1"/>
    <property type="molecule type" value="Genomic_DNA"/>
</dbReference>
<dbReference type="PRINTS" id="PR01011">
    <property type="entry name" value="GLUTPROXDASE"/>
</dbReference>
<dbReference type="RefSeq" id="WP_263608028.1">
    <property type="nucleotide sequence ID" value="NZ_JAOVQM010000002.1"/>
</dbReference>
<dbReference type="PROSITE" id="PS51355">
    <property type="entry name" value="GLUTATHIONE_PEROXID_3"/>
    <property type="match status" value="1"/>
</dbReference>
<dbReference type="InterPro" id="IPR000889">
    <property type="entry name" value="Glutathione_peroxidase"/>
</dbReference>
<evidence type="ECO:0000256" key="2">
    <source>
        <dbReference type="ARBA" id="ARBA00022559"/>
    </source>
</evidence>
<evidence type="ECO:0000259" key="5">
    <source>
        <dbReference type="PROSITE" id="PS51352"/>
    </source>
</evidence>
<dbReference type="PANTHER" id="PTHR11592">
    <property type="entry name" value="GLUTATHIONE PEROXIDASE"/>
    <property type="match status" value="1"/>
</dbReference>
<organism evidence="6 7">
    <name type="scientific">Paracholeplasma manati</name>
    <dbReference type="NCBI Taxonomy" id="591373"/>
    <lineage>
        <taxon>Bacteria</taxon>
        <taxon>Bacillati</taxon>
        <taxon>Mycoplasmatota</taxon>
        <taxon>Mollicutes</taxon>
        <taxon>Acholeplasmatales</taxon>
        <taxon>Acholeplasmataceae</taxon>
        <taxon>Paracholeplasma</taxon>
    </lineage>
</organism>
<evidence type="ECO:0000313" key="7">
    <source>
        <dbReference type="Proteomes" id="UP001177160"/>
    </source>
</evidence>
<feature type="domain" description="Thioredoxin" evidence="5">
    <location>
        <begin position="1"/>
        <end position="170"/>
    </location>
</feature>
<protein>
    <recommendedName>
        <fullName evidence="4">Glutathione peroxidase</fullName>
    </recommendedName>
</protein>
<dbReference type="InterPro" id="IPR013766">
    <property type="entry name" value="Thioredoxin_domain"/>
</dbReference>
<keyword evidence="7" id="KW-1185">Reference proteome</keyword>
<dbReference type="PROSITE" id="PS00763">
    <property type="entry name" value="GLUTATHIONE_PEROXID_2"/>
    <property type="match status" value="1"/>
</dbReference>
<dbReference type="Pfam" id="PF00255">
    <property type="entry name" value="GSHPx"/>
    <property type="match status" value="1"/>
</dbReference>
<name>A0ABT2Y563_9MOLU</name>
<dbReference type="GO" id="GO:0004601">
    <property type="term" value="F:peroxidase activity"/>
    <property type="evidence" value="ECO:0007669"/>
    <property type="project" value="UniProtKB-KW"/>
</dbReference>
<evidence type="ECO:0000256" key="1">
    <source>
        <dbReference type="ARBA" id="ARBA00006926"/>
    </source>
</evidence>